<evidence type="ECO:0000313" key="7">
    <source>
        <dbReference type="Proteomes" id="UP001268089"/>
    </source>
</evidence>
<evidence type="ECO:0000313" key="6">
    <source>
        <dbReference type="EMBL" id="MDR7307283.1"/>
    </source>
</evidence>
<feature type="domain" description="HipA N-terminal subdomain 1" evidence="5">
    <location>
        <begin position="31"/>
        <end position="122"/>
    </location>
</feature>
<name>A0ABU1ZP65_9BURK</name>
<accession>A0ABU1ZP65</accession>
<reference evidence="6 7" key="1">
    <citation type="submission" date="2023-07" db="EMBL/GenBank/DDBJ databases">
        <title>Sorghum-associated microbial communities from plants grown in Nebraska, USA.</title>
        <authorList>
            <person name="Schachtman D."/>
        </authorList>
    </citation>
    <scope>NUCLEOTIDE SEQUENCE [LARGE SCALE GENOMIC DNA]</scope>
    <source>
        <strain evidence="6 7">BE308</strain>
    </source>
</reference>
<evidence type="ECO:0000259" key="4">
    <source>
        <dbReference type="Pfam" id="PF07804"/>
    </source>
</evidence>
<keyword evidence="7" id="KW-1185">Reference proteome</keyword>
<dbReference type="Pfam" id="PF13657">
    <property type="entry name" value="Couple_hipA"/>
    <property type="match status" value="1"/>
</dbReference>
<evidence type="ECO:0000256" key="2">
    <source>
        <dbReference type="ARBA" id="ARBA00022679"/>
    </source>
</evidence>
<evidence type="ECO:0000256" key="1">
    <source>
        <dbReference type="ARBA" id="ARBA00010164"/>
    </source>
</evidence>
<dbReference type="PANTHER" id="PTHR37419:SF8">
    <property type="entry name" value="TOXIN YJJJ"/>
    <property type="match status" value="1"/>
</dbReference>
<dbReference type="InterPro" id="IPR017508">
    <property type="entry name" value="HipA_N1"/>
</dbReference>
<comment type="caution">
    <text evidence="6">The sequence shown here is derived from an EMBL/GenBank/DDBJ whole genome shotgun (WGS) entry which is preliminary data.</text>
</comment>
<keyword evidence="2 6" id="KW-0808">Transferase</keyword>
<feature type="domain" description="HipA-like C-terminal" evidence="4">
    <location>
        <begin position="172"/>
        <end position="385"/>
    </location>
</feature>
<dbReference type="InterPro" id="IPR012893">
    <property type="entry name" value="HipA-like_C"/>
</dbReference>
<dbReference type="Pfam" id="PF07804">
    <property type="entry name" value="HipA_C"/>
    <property type="match status" value="1"/>
</dbReference>
<gene>
    <name evidence="6" type="ORF">J2X15_002570</name>
</gene>
<dbReference type="GO" id="GO:0004674">
    <property type="term" value="F:protein serine/threonine kinase activity"/>
    <property type="evidence" value="ECO:0007669"/>
    <property type="project" value="UniProtKB-EC"/>
</dbReference>
<dbReference type="InterPro" id="IPR052028">
    <property type="entry name" value="HipA_Ser/Thr_kinase"/>
</dbReference>
<evidence type="ECO:0000256" key="3">
    <source>
        <dbReference type="ARBA" id="ARBA00022777"/>
    </source>
</evidence>
<dbReference type="PANTHER" id="PTHR37419">
    <property type="entry name" value="SERINE/THREONINE-PROTEIN KINASE TOXIN HIPA"/>
    <property type="match status" value="1"/>
</dbReference>
<dbReference type="RefSeq" id="WP_310343426.1">
    <property type="nucleotide sequence ID" value="NZ_JAVDXO010000005.1"/>
</dbReference>
<sequence>MNTHDIQPGSYRPQDQLYVWALVNPASPALVGELRLSPLVPDCAVFTYAPEWWNFPLSEDLPLIAGQDFSVGERNSVPGALDDARPDRWGERIIRHIERPARLSVLEMLLFAGDDRFGALGISVSAEQYIPRRIGPYPQLSDLAPLAQAVEDVQQQAPITPHIQRLVQPGVTLGGARPKALLQMPDGPCVVKFSELDDPVDTPSIEHATMTLAVMAGITVASTGLLPLAPRHGKARHALTIQRFDRQGGLRLHCLSAHTVLRAARLPESYSALAMVLLRLGHPDRQAAMREELFKRMVFNILMDNTDDHERNHCLRLGFDGYYELAPAFDVVPSLQNLGYQAMAVGAQGTESTLDNALSEHNEFGISANRAHALVADVARTVDQWHTHFLHQGVCAADMELLRASIDRDALRLQRKAFCST</sequence>
<proteinExistence type="inferred from homology"/>
<protein>
    <submittedName>
        <fullName evidence="6">Serine/threonine-protein kinase HipA</fullName>
        <ecNumber evidence="6">2.7.11.1</ecNumber>
    </submittedName>
</protein>
<dbReference type="Proteomes" id="UP001268089">
    <property type="component" value="Unassembled WGS sequence"/>
</dbReference>
<organism evidence="6 7">
    <name type="scientific">Rhodoferax saidenbachensis</name>
    <dbReference type="NCBI Taxonomy" id="1484693"/>
    <lineage>
        <taxon>Bacteria</taxon>
        <taxon>Pseudomonadati</taxon>
        <taxon>Pseudomonadota</taxon>
        <taxon>Betaproteobacteria</taxon>
        <taxon>Burkholderiales</taxon>
        <taxon>Comamonadaceae</taxon>
        <taxon>Rhodoferax</taxon>
    </lineage>
</organism>
<dbReference type="EMBL" id="JAVDXO010000005">
    <property type="protein sequence ID" value="MDR7307283.1"/>
    <property type="molecule type" value="Genomic_DNA"/>
</dbReference>
<comment type="similarity">
    <text evidence="1">Belongs to the HipA Ser/Thr kinase family.</text>
</comment>
<keyword evidence="3 6" id="KW-0418">Kinase</keyword>
<evidence type="ECO:0000259" key="5">
    <source>
        <dbReference type="Pfam" id="PF13657"/>
    </source>
</evidence>
<dbReference type="EC" id="2.7.11.1" evidence="6"/>